<dbReference type="Proteomes" id="UP000310032">
    <property type="component" value="Unassembled WGS sequence"/>
</dbReference>
<feature type="compositionally biased region" description="Low complexity" evidence="1">
    <location>
        <begin position="483"/>
        <end position="517"/>
    </location>
</feature>
<keyword evidence="2" id="KW-1133">Transmembrane helix</keyword>
<evidence type="ECO:0000256" key="2">
    <source>
        <dbReference type="SAM" id="Phobius"/>
    </source>
</evidence>
<feature type="transmembrane region" description="Helical" evidence="2">
    <location>
        <begin position="520"/>
        <end position="541"/>
    </location>
</feature>
<dbReference type="AlphaFoldDB" id="A0A174WE42"/>
<dbReference type="EMBL" id="WKMX01000007">
    <property type="protein sequence ID" value="MRZ06317.1"/>
    <property type="molecule type" value="Genomic_DNA"/>
</dbReference>
<dbReference type="EMBL" id="WKMW01000006">
    <property type="protein sequence ID" value="MRY84275.1"/>
    <property type="molecule type" value="Genomic_DNA"/>
</dbReference>
<evidence type="ECO:0000313" key="8">
    <source>
        <dbReference type="Proteomes" id="UP000310032"/>
    </source>
</evidence>
<dbReference type="EMBL" id="CZBM01000012">
    <property type="protein sequence ID" value="CUQ43761.1"/>
    <property type="molecule type" value="Genomic_DNA"/>
</dbReference>
<sequence length="542" mass="59883">MIKLIKHNPYRTLGVLSNTPLRERIANQNKLNAFAKIGKSVIFPYDFDGIIEEVPLRTPENIAAAITAINLDSYQLKHSLFWFINASPIDGVALKYLQSKDIIKAKELFQKRESFSSLINLGVLAFIEGNFAEGYANISKVIHNESYRVDLLETLGLQNITLSENEIAEMFIADLLTEIPATKLLSAVNNSSDKAIISEKAVNEPIAEINAAISAAKSVNSKDANANLTAGTVLMNSTKTALKQVRDIVGVTSTKYQMVADNLAKQILQCGINYYNNASDDDVESPRKAMPLQAYALQIAIGQLTKDRCQENYDILKKAVDDMPPAEVAIETRKVKEELRRFCQQPDKISHSITLLNNTKPLLQTIKAKIGTANTFYLSLSTQVVGNALYNLIEEVNTAQNYFSAVVKVIKESGIDPKLLNYLDDEHSPTKIIDSKVKPVLREAWKATTIMDGFDMETDFRTKRYIPNRSSLKEMCETLHISTSSSSYQSSSRASTTTTRTTTPPRTTPPSSSTSSSDDGLPVGCWVVIIIAIIIFLANVLG</sequence>
<evidence type="ECO:0000313" key="5">
    <source>
        <dbReference type="EMBL" id="MRZ06317.1"/>
    </source>
</evidence>
<reference evidence="9 10" key="2">
    <citation type="journal article" date="2019" name="Nat. Med.">
        <title>A library of human gut bacterial isolates paired with longitudinal multiomics data enables mechanistic microbiome research.</title>
        <authorList>
            <person name="Poyet M."/>
            <person name="Groussin M."/>
            <person name="Gibbons S.M."/>
            <person name="Avila-Pacheco J."/>
            <person name="Jiang X."/>
            <person name="Kearney S.M."/>
            <person name="Perrotta A.R."/>
            <person name="Berdy B."/>
            <person name="Zhao S."/>
            <person name="Lieberman T.D."/>
            <person name="Swanson P.K."/>
            <person name="Smith M."/>
            <person name="Roesemann S."/>
            <person name="Alexander J.E."/>
            <person name="Rich S.A."/>
            <person name="Livny J."/>
            <person name="Vlamakis H."/>
            <person name="Clish C."/>
            <person name="Bullock K."/>
            <person name="Deik A."/>
            <person name="Scott J."/>
            <person name="Pierce K.A."/>
            <person name="Xavier R.J."/>
            <person name="Alm E.J."/>
        </authorList>
    </citation>
    <scope>NUCLEOTIDE SEQUENCE [LARGE SCALE GENOMIC DNA]</scope>
    <source>
        <strain evidence="5 10">BIOML-A10</strain>
        <strain evidence="4 9">BIOML-A11</strain>
    </source>
</reference>
<evidence type="ECO:0000313" key="4">
    <source>
        <dbReference type="EMBL" id="MRY84275.1"/>
    </source>
</evidence>
<accession>A0A174WE42</accession>
<reference evidence="6 8" key="3">
    <citation type="submission" date="2019-04" db="EMBL/GenBank/DDBJ databases">
        <title>Microbes associate with the intestines of laboratory mice.</title>
        <authorList>
            <person name="Navarre W."/>
            <person name="Wong E."/>
            <person name="Huang K."/>
            <person name="Tropini C."/>
            <person name="Ng K."/>
            <person name="Yu B."/>
        </authorList>
    </citation>
    <scope>NUCLEOTIDE SEQUENCE [LARGE SCALE GENOMIC DNA]</scope>
    <source>
        <strain evidence="6 8">NM39_I3</strain>
    </source>
</reference>
<evidence type="ECO:0000313" key="9">
    <source>
        <dbReference type="Proteomes" id="UP000450599"/>
    </source>
</evidence>
<dbReference type="Proteomes" id="UP000471216">
    <property type="component" value="Unassembled WGS sequence"/>
</dbReference>
<dbReference type="EMBL" id="SRYM01000053">
    <property type="protein sequence ID" value="TGY55103.1"/>
    <property type="molecule type" value="Genomic_DNA"/>
</dbReference>
<organism evidence="3 7">
    <name type="scientific">Parabacteroides distasonis</name>
    <dbReference type="NCBI Taxonomy" id="823"/>
    <lineage>
        <taxon>Bacteria</taxon>
        <taxon>Pseudomonadati</taxon>
        <taxon>Bacteroidota</taxon>
        <taxon>Bacteroidia</taxon>
        <taxon>Bacteroidales</taxon>
        <taxon>Tannerellaceae</taxon>
        <taxon>Parabacteroides</taxon>
    </lineage>
</organism>
<dbReference type="Proteomes" id="UP000095332">
    <property type="component" value="Unassembled WGS sequence"/>
</dbReference>
<dbReference type="Proteomes" id="UP000450599">
    <property type="component" value="Unassembled WGS sequence"/>
</dbReference>
<evidence type="ECO:0000313" key="3">
    <source>
        <dbReference type="EMBL" id="CUQ43761.1"/>
    </source>
</evidence>
<gene>
    <name evidence="6" type="ORF">E5342_15280</name>
    <name evidence="3" type="ORF">ERS852560_02897</name>
    <name evidence="5" type="ORF">GKD54_08800</name>
    <name evidence="4" type="ORF">GKD58_08420</name>
</gene>
<protein>
    <submittedName>
        <fullName evidence="3">Uncharacterized protein</fullName>
    </submittedName>
</protein>
<evidence type="ECO:0000313" key="6">
    <source>
        <dbReference type="EMBL" id="TGY55103.1"/>
    </source>
</evidence>
<name>A0A174WE42_PARDI</name>
<evidence type="ECO:0000256" key="1">
    <source>
        <dbReference type="SAM" id="MobiDB-lite"/>
    </source>
</evidence>
<evidence type="ECO:0000313" key="10">
    <source>
        <dbReference type="Proteomes" id="UP000471216"/>
    </source>
</evidence>
<feature type="region of interest" description="Disordered" evidence="1">
    <location>
        <begin position="483"/>
        <end position="519"/>
    </location>
</feature>
<proteinExistence type="predicted"/>
<evidence type="ECO:0000313" key="7">
    <source>
        <dbReference type="Proteomes" id="UP000095332"/>
    </source>
</evidence>
<keyword evidence="2" id="KW-0472">Membrane</keyword>
<reference evidence="3 7" key="1">
    <citation type="submission" date="2015-09" db="EMBL/GenBank/DDBJ databases">
        <authorList>
            <consortium name="Pathogen Informatics"/>
        </authorList>
    </citation>
    <scope>NUCLEOTIDE SEQUENCE [LARGE SCALE GENOMIC DNA]</scope>
    <source>
        <strain evidence="3 7">2789STDY5834948</strain>
    </source>
</reference>
<keyword evidence="2" id="KW-0812">Transmembrane</keyword>
<dbReference type="RefSeq" id="WP_057328990.1">
    <property type="nucleotide sequence ID" value="NZ_CZBM01000012.1"/>
</dbReference>